<feature type="domain" description="BTB" evidence="1">
    <location>
        <begin position="306"/>
        <end position="373"/>
    </location>
</feature>
<sequence length="407" mass="46513">MSATNNLASRITASIQTPNALRALIPQIQVQPGASNLFGSMMVQAAHVNHFASYTLAANEYFRTAKGEPSPYDQDWVYKALDGSIEAGHNPIAEDLLDRRMANYSGEPEFKVFEDNVVLRQALQFAVVANNVEYVQWVLAKDFRPTSVLRLPIWRACVEGTVEILHLMLDRVREFIDDAWFAHDTYLDMQDAVLLFIGVLCNDDEFATDERLKPQMVLLLLPVYARVAHYLAEDAERAGHNKTMDQVRQLFQLDVHFSRDVPRAVKFASYSREDCLHVIAQFACQLPWGLIQGLSEHLRDPTLWPFDITVTVDGKAFEMHRDILGAWSRPFKKLLSTYWKDGRRVTIDGPTVGKEAFQELVQFMYSGRFDHTNQTEQQLRAIVDLADQFRFRSLQTQLEMLIPGLNS</sequence>
<proteinExistence type="predicted"/>
<dbReference type="EMBL" id="JBFXLU010000075">
    <property type="protein sequence ID" value="KAL2845036.1"/>
    <property type="molecule type" value="Genomic_DNA"/>
</dbReference>
<evidence type="ECO:0000313" key="3">
    <source>
        <dbReference type="Proteomes" id="UP001610446"/>
    </source>
</evidence>
<dbReference type="Proteomes" id="UP001610446">
    <property type="component" value="Unassembled WGS sequence"/>
</dbReference>
<gene>
    <name evidence="2" type="ORF">BJY01DRAFT_247856</name>
</gene>
<dbReference type="Gene3D" id="3.30.710.10">
    <property type="entry name" value="Potassium Channel Kv1.1, Chain A"/>
    <property type="match status" value="1"/>
</dbReference>
<accession>A0ABR4JZ02</accession>
<name>A0ABR4JZ02_9EURO</name>
<comment type="caution">
    <text evidence="2">The sequence shown here is derived from an EMBL/GenBank/DDBJ whole genome shotgun (WGS) entry which is preliminary data.</text>
</comment>
<reference evidence="2 3" key="1">
    <citation type="submission" date="2024-07" db="EMBL/GenBank/DDBJ databases">
        <title>Section-level genome sequencing and comparative genomics of Aspergillus sections Usti and Cavernicolus.</title>
        <authorList>
            <consortium name="Lawrence Berkeley National Laboratory"/>
            <person name="Nybo J.L."/>
            <person name="Vesth T.C."/>
            <person name="Theobald S."/>
            <person name="Frisvad J.C."/>
            <person name="Larsen T.O."/>
            <person name="Kjaerboelling I."/>
            <person name="Rothschild-Mancinelli K."/>
            <person name="Lyhne E.K."/>
            <person name="Kogle M.E."/>
            <person name="Barry K."/>
            <person name="Clum A."/>
            <person name="Na H."/>
            <person name="Ledsgaard L."/>
            <person name="Lin J."/>
            <person name="Lipzen A."/>
            <person name="Kuo A."/>
            <person name="Riley R."/>
            <person name="Mondo S."/>
            <person name="Labutti K."/>
            <person name="Haridas S."/>
            <person name="Pangalinan J."/>
            <person name="Salamov A.A."/>
            <person name="Simmons B.A."/>
            <person name="Magnuson J.K."/>
            <person name="Chen J."/>
            <person name="Drula E."/>
            <person name="Henrissat B."/>
            <person name="Wiebenga A."/>
            <person name="Lubbers R.J."/>
            <person name="Gomes A.C."/>
            <person name="Makela M.R."/>
            <person name="Stajich J."/>
            <person name="Grigoriev I.V."/>
            <person name="Mortensen U.H."/>
            <person name="De Vries R.P."/>
            <person name="Baker S.E."/>
            <person name="Andersen M.R."/>
        </authorList>
    </citation>
    <scope>NUCLEOTIDE SEQUENCE [LARGE SCALE GENOMIC DNA]</scope>
    <source>
        <strain evidence="2 3">CBS 123904</strain>
    </source>
</reference>
<dbReference type="SUPFAM" id="SSF54695">
    <property type="entry name" value="POZ domain"/>
    <property type="match status" value="1"/>
</dbReference>
<evidence type="ECO:0000313" key="2">
    <source>
        <dbReference type="EMBL" id="KAL2845036.1"/>
    </source>
</evidence>
<dbReference type="InterPro" id="IPR000210">
    <property type="entry name" value="BTB/POZ_dom"/>
</dbReference>
<protein>
    <recommendedName>
        <fullName evidence="1">BTB domain-containing protein</fullName>
    </recommendedName>
</protein>
<dbReference type="PROSITE" id="PS50097">
    <property type="entry name" value="BTB"/>
    <property type="match status" value="1"/>
</dbReference>
<dbReference type="SMART" id="SM00225">
    <property type="entry name" value="BTB"/>
    <property type="match status" value="1"/>
</dbReference>
<evidence type="ECO:0000259" key="1">
    <source>
        <dbReference type="PROSITE" id="PS50097"/>
    </source>
</evidence>
<keyword evidence="3" id="KW-1185">Reference proteome</keyword>
<dbReference type="InterPro" id="IPR011333">
    <property type="entry name" value="SKP1/BTB/POZ_sf"/>
</dbReference>
<organism evidence="2 3">
    <name type="scientific">Aspergillus pseudoustus</name>
    <dbReference type="NCBI Taxonomy" id="1810923"/>
    <lineage>
        <taxon>Eukaryota</taxon>
        <taxon>Fungi</taxon>
        <taxon>Dikarya</taxon>
        <taxon>Ascomycota</taxon>
        <taxon>Pezizomycotina</taxon>
        <taxon>Eurotiomycetes</taxon>
        <taxon>Eurotiomycetidae</taxon>
        <taxon>Eurotiales</taxon>
        <taxon>Aspergillaceae</taxon>
        <taxon>Aspergillus</taxon>
        <taxon>Aspergillus subgen. Nidulantes</taxon>
    </lineage>
</organism>
<dbReference type="Pfam" id="PF00651">
    <property type="entry name" value="BTB"/>
    <property type="match status" value="1"/>
</dbReference>
<dbReference type="CDD" id="cd18186">
    <property type="entry name" value="BTB_POZ_ZBTB_KLHL-like"/>
    <property type="match status" value="1"/>
</dbReference>